<dbReference type="Pfam" id="PF00520">
    <property type="entry name" value="Ion_trans"/>
    <property type="match status" value="1"/>
</dbReference>
<dbReference type="CDD" id="cd00051">
    <property type="entry name" value="EFh"/>
    <property type="match status" value="1"/>
</dbReference>
<feature type="region of interest" description="Disordered" evidence="6">
    <location>
        <begin position="19"/>
        <end position="73"/>
    </location>
</feature>
<sequence>MESWMSRMSGVIESSLASHLKRPSVRAAARHPTSTRVKPPPSAVEEVHSEHSNQSKASHASETAEKAHRHAHEKVTVRVRTLEDVMKGDESGTSSMASMDWVRQKGDALCMGGFDKKPEESWLRFIWRKLDKFVNGWFFEAFFATIIVTNSIFIAIQVEWASVEPGAEMPQFFFVISSIYTFLFTSELLLRILVRGIRIFWGEDWGWMLLDAAIVISSLFEFVIEVIVSSSNDTEQANVFTNMRLLRILRVAKITRAFRIVRLVRFIRSLRTLLLCIGRTLRAMAWSAVLLLLIMFLFALIFTDLCTEHIAQYGLEGKYGEFLDRRAGSLMDSMHTLYASITGGFTWIEVRDAFDDISPAWGLLFEAYIAFCNFAVLNVMTGVFCQSAIESAEKDHELNLESVSQEKEKYFRAVRRLFTQLDQNSDGGITRKEFERAWKDPVLQTVFDALEISSTDAWDLFRQLDRDGSGEVDVDEFLEGCMMIKGPARSIDVVCIKKDLMMLRQRLGLI</sequence>
<dbReference type="Gene3D" id="1.10.287.70">
    <property type="match status" value="1"/>
</dbReference>
<accession>A0ABP0P8F0</accession>
<dbReference type="SMART" id="SM00054">
    <property type="entry name" value="EFh"/>
    <property type="match status" value="2"/>
</dbReference>
<dbReference type="InterPro" id="IPR018247">
    <property type="entry name" value="EF_Hand_1_Ca_BS"/>
</dbReference>
<evidence type="ECO:0000256" key="7">
    <source>
        <dbReference type="SAM" id="Phobius"/>
    </source>
</evidence>
<evidence type="ECO:0000259" key="8">
    <source>
        <dbReference type="PROSITE" id="PS50222"/>
    </source>
</evidence>
<evidence type="ECO:0000256" key="1">
    <source>
        <dbReference type="ARBA" id="ARBA00004141"/>
    </source>
</evidence>
<keyword evidence="10" id="KW-1185">Reference proteome</keyword>
<keyword evidence="9" id="KW-0406">Ion transport</keyword>
<evidence type="ECO:0000256" key="3">
    <source>
        <dbReference type="ARBA" id="ARBA00022837"/>
    </source>
</evidence>
<evidence type="ECO:0000313" key="10">
    <source>
        <dbReference type="Proteomes" id="UP001642464"/>
    </source>
</evidence>
<comment type="caution">
    <text evidence="9">The sequence shown here is derived from an EMBL/GenBank/DDBJ whole genome shotgun (WGS) entry which is preliminary data.</text>
</comment>
<gene>
    <name evidence="9" type="ORF">SCF082_LOCUS35595</name>
</gene>
<dbReference type="PANTHER" id="PTHR10037">
    <property type="entry name" value="VOLTAGE-GATED CATION CHANNEL CALCIUM AND SODIUM"/>
    <property type="match status" value="1"/>
</dbReference>
<reference evidence="9 10" key="1">
    <citation type="submission" date="2024-02" db="EMBL/GenBank/DDBJ databases">
        <authorList>
            <person name="Chen Y."/>
            <person name="Shah S."/>
            <person name="Dougan E. K."/>
            <person name="Thang M."/>
            <person name="Chan C."/>
        </authorList>
    </citation>
    <scope>NUCLEOTIDE SEQUENCE [LARGE SCALE GENOMIC DNA]</scope>
</reference>
<keyword evidence="4 7" id="KW-1133">Transmembrane helix</keyword>
<evidence type="ECO:0000256" key="2">
    <source>
        <dbReference type="ARBA" id="ARBA00022692"/>
    </source>
</evidence>
<keyword evidence="3" id="KW-0106">Calcium</keyword>
<name>A0ABP0P8F0_9DINO</name>
<dbReference type="PROSITE" id="PS00018">
    <property type="entry name" value="EF_HAND_1"/>
    <property type="match status" value="1"/>
</dbReference>
<dbReference type="Gene3D" id="1.10.238.10">
    <property type="entry name" value="EF-hand"/>
    <property type="match status" value="1"/>
</dbReference>
<feature type="transmembrane region" description="Helical" evidence="7">
    <location>
        <begin position="283"/>
        <end position="302"/>
    </location>
</feature>
<keyword evidence="5 7" id="KW-0472">Membrane</keyword>
<protein>
    <submittedName>
        <fullName evidence="9">Sodium channel protein type 11 subunit alpha (NaN) (Sensory neuron sodium channel 2) (Sodium channel protein type XI subunit alpha) (Voltage-gated sodium channel subunit alpha Nav1.9)</fullName>
    </submittedName>
</protein>
<keyword evidence="2 7" id="KW-0812">Transmembrane</keyword>
<feature type="transmembrane region" description="Helical" evidence="7">
    <location>
        <begin position="205"/>
        <end position="224"/>
    </location>
</feature>
<feature type="transmembrane region" description="Helical" evidence="7">
    <location>
        <begin position="137"/>
        <end position="160"/>
    </location>
</feature>
<dbReference type="InterPro" id="IPR005821">
    <property type="entry name" value="Ion_trans_dom"/>
</dbReference>
<evidence type="ECO:0000256" key="5">
    <source>
        <dbReference type="ARBA" id="ARBA00023136"/>
    </source>
</evidence>
<feature type="domain" description="EF-hand" evidence="8">
    <location>
        <begin position="409"/>
        <end position="444"/>
    </location>
</feature>
<dbReference type="SUPFAM" id="SSF81324">
    <property type="entry name" value="Voltage-gated potassium channels"/>
    <property type="match status" value="1"/>
</dbReference>
<dbReference type="GO" id="GO:0034220">
    <property type="term" value="P:monoatomic ion transmembrane transport"/>
    <property type="evidence" value="ECO:0007669"/>
    <property type="project" value="UniProtKB-KW"/>
</dbReference>
<dbReference type="Pfam" id="PF13499">
    <property type="entry name" value="EF-hand_7"/>
    <property type="match status" value="1"/>
</dbReference>
<comment type="subcellular location">
    <subcellularLocation>
        <location evidence="1">Membrane</location>
        <topology evidence="1">Multi-pass membrane protein</topology>
    </subcellularLocation>
</comment>
<dbReference type="EMBL" id="CAXAMM010034113">
    <property type="protein sequence ID" value="CAK9072328.1"/>
    <property type="molecule type" value="Genomic_DNA"/>
</dbReference>
<keyword evidence="9" id="KW-0407">Ion channel</keyword>
<feature type="transmembrane region" description="Helical" evidence="7">
    <location>
        <begin position="172"/>
        <end position="193"/>
    </location>
</feature>
<evidence type="ECO:0000313" key="9">
    <source>
        <dbReference type="EMBL" id="CAK9072328.1"/>
    </source>
</evidence>
<dbReference type="Proteomes" id="UP001642464">
    <property type="component" value="Unassembled WGS sequence"/>
</dbReference>
<feature type="domain" description="EF-hand" evidence="8">
    <location>
        <begin position="452"/>
        <end position="487"/>
    </location>
</feature>
<dbReference type="PANTHER" id="PTHR10037:SF62">
    <property type="entry name" value="SODIUM CHANNEL PROTEIN 60E"/>
    <property type="match status" value="1"/>
</dbReference>
<proteinExistence type="predicted"/>
<dbReference type="InterPro" id="IPR011992">
    <property type="entry name" value="EF-hand-dom_pair"/>
</dbReference>
<dbReference type="InterPro" id="IPR027359">
    <property type="entry name" value="Volt_channel_dom_sf"/>
</dbReference>
<dbReference type="InterPro" id="IPR002048">
    <property type="entry name" value="EF_hand_dom"/>
</dbReference>
<evidence type="ECO:0000256" key="6">
    <source>
        <dbReference type="SAM" id="MobiDB-lite"/>
    </source>
</evidence>
<dbReference type="InterPro" id="IPR043203">
    <property type="entry name" value="VGCC_Ca_Na"/>
</dbReference>
<dbReference type="SUPFAM" id="SSF47473">
    <property type="entry name" value="EF-hand"/>
    <property type="match status" value="1"/>
</dbReference>
<dbReference type="Gene3D" id="1.20.120.350">
    <property type="entry name" value="Voltage-gated potassium channels. Chain C"/>
    <property type="match status" value="1"/>
</dbReference>
<dbReference type="PROSITE" id="PS50222">
    <property type="entry name" value="EF_HAND_2"/>
    <property type="match status" value="2"/>
</dbReference>
<organism evidence="9 10">
    <name type="scientific">Durusdinium trenchii</name>
    <dbReference type="NCBI Taxonomy" id="1381693"/>
    <lineage>
        <taxon>Eukaryota</taxon>
        <taxon>Sar</taxon>
        <taxon>Alveolata</taxon>
        <taxon>Dinophyceae</taxon>
        <taxon>Suessiales</taxon>
        <taxon>Symbiodiniaceae</taxon>
        <taxon>Durusdinium</taxon>
    </lineage>
</organism>
<evidence type="ECO:0000256" key="4">
    <source>
        <dbReference type="ARBA" id="ARBA00022989"/>
    </source>
</evidence>
<keyword evidence="9" id="KW-0813">Transport</keyword>